<dbReference type="OrthoDB" id="2051050at2"/>
<dbReference type="HOGENOM" id="CLU_117145_0_0_9"/>
<proteinExistence type="predicted"/>
<dbReference type="EMBL" id="CP036170">
    <property type="protein sequence ID" value="QBF76214.1"/>
    <property type="molecule type" value="Genomic_DNA"/>
</dbReference>
<protein>
    <submittedName>
        <fullName evidence="1">Uncharacterized protein</fullName>
    </submittedName>
</protein>
<evidence type="ECO:0000313" key="2">
    <source>
        <dbReference type="Proteomes" id="UP000289664"/>
    </source>
</evidence>
<dbReference type="RefSeq" id="WP_004605475.1">
    <property type="nucleotide sequence ID" value="NZ_CP036170.1"/>
</dbReference>
<accession>B0NG33</accession>
<keyword evidence="2" id="KW-1185">Reference proteome</keyword>
<organism evidence="1 2">
    <name type="scientific">Clostridium scindens (strain ATCC 35704 / DSM 5676 / VPI 13733 / 19)</name>
    <dbReference type="NCBI Taxonomy" id="411468"/>
    <lineage>
        <taxon>Bacteria</taxon>
        <taxon>Bacillati</taxon>
        <taxon>Bacillota</taxon>
        <taxon>Clostridia</taxon>
        <taxon>Lachnospirales</taxon>
        <taxon>Lachnospiraceae</taxon>
    </lineage>
</organism>
<name>B0NG33_CLOS5</name>
<dbReference type="eggNOG" id="ENOG5033SS8">
    <property type="taxonomic scope" value="Bacteria"/>
</dbReference>
<sequence>MKKKGRFIIGMIIILIVIFVYAHISKTHCIYDKKIDASTYKTTSFYLNQTVSQEFKSLEKTLDGIQVKCKLTGNPENVEVKFRLVDNEAGKEVANGEVEGNTFKDSKFYNFSFDTIQNSLNKNYTFELQTYNENSENHIDFCFTDGRQKNTSLVIGEEKMENTLVLKTVTKRFDIETFLILGVFVIYIIVFIKFLYRMFK</sequence>
<gene>
    <name evidence="1" type="ORF">HDCHBGLK_03631</name>
</gene>
<dbReference type="AlphaFoldDB" id="B0NG33"/>
<dbReference type="GeneID" id="62697804"/>
<dbReference type="KEGG" id="csci:HDCHBGLK_03631"/>
<reference evidence="1 2" key="1">
    <citation type="journal article" date="2019" name="Appl. Environ. Microbiol.">
        <title>Clostridium scindens ATCC 35704: integration of nutritional requirements, the complete genome sequence, and global transcriptional responses to bile acids.</title>
        <authorList>
            <person name="Devendran S."/>
            <person name="Shrestha R."/>
            <person name="Alves J.M.P."/>
            <person name="Wolf P.G."/>
            <person name="Ly L."/>
            <person name="Hernandez A.G."/>
            <person name="Mendez-Garcia C."/>
            <person name="Inboden A."/>
            <person name="Wiley J."/>
            <person name="Paul O."/>
            <person name="Allen A."/>
            <person name="Springer E."/>
            <person name="Wright C.L."/>
            <person name="Fields C.J."/>
            <person name="Daniel S.L."/>
            <person name="Ridlon J.M."/>
        </authorList>
    </citation>
    <scope>NUCLEOTIDE SEQUENCE [LARGE SCALE GENOMIC DNA]</scope>
    <source>
        <strain evidence="1 2">ATCC 35704</strain>
    </source>
</reference>
<dbReference type="Proteomes" id="UP000289664">
    <property type="component" value="Chromosome"/>
</dbReference>
<evidence type="ECO:0000313" key="1">
    <source>
        <dbReference type="EMBL" id="QBF76214.1"/>
    </source>
</evidence>
<dbReference type="STRING" id="411468.CLOSCI_02436"/>